<dbReference type="AlphaFoldDB" id="A0AA39TJH5"/>
<keyword evidence="2 3" id="KW-0040">ANK repeat</keyword>
<sequence length="212" mass="22726">MNKLSLTSRAMTPLRGVASRDDREIQPHDTSVPRILLKPNRHGHAADPLLGTRDHDYTPSTTPRNGHLVDLIVLTPDIPWINLPAQLLTWKTTLPCGSPPSAPTTHIINHPLATSSQDVNIASRDADNPTHLMALAFSKYATSEAILKGAEALLSAGADPIARNSHELTLLHRLASTGDAPLVSLLLSHGADPRLTEAEGKQAFHYAAASGH</sequence>
<reference evidence="5" key="1">
    <citation type="submission" date="2023-06" db="EMBL/GenBank/DDBJ databases">
        <title>Genome-scale phylogeny and comparative genomics of the fungal order Sordariales.</title>
        <authorList>
            <consortium name="Lawrence Berkeley National Laboratory"/>
            <person name="Hensen N."/>
            <person name="Bonometti L."/>
            <person name="Westerberg I."/>
            <person name="Brannstrom I.O."/>
            <person name="Guillou S."/>
            <person name="Cros-Aarteil S."/>
            <person name="Calhoun S."/>
            <person name="Haridas S."/>
            <person name="Kuo A."/>
            <person name="Mondo S."/>
            <person name="Pangilinan J."/>
            <person name="Riley R."/>
            <person name="Labutti K."/>
            <person name="Andreopoulos B."/>
            <person name="Lipzen A."/>
            <person name="Chen C."/>
            <person name="Yanf M."/>
            <person name="Daum C."/>
            <person name="Ng V."/>
            <person name="Clum A."/>
            <person name="Steindorff A."/>
            <person name="Ohm R."/>
            <person name="Martin F."/>
            <person name="Silar P."/>
            <person name="Natvig D."/>
            <person name="Lalanne C."/>
            <person name="Gautier V."/>
            <person name="Ament-Velasquez S.L."/>
            <person name="Kruys A."/>
            <person name="Hutchinson M.I."/>
            <person name="Powell A.J."/>
            <person name="Barry K."/>
            <person name="Miller A.N."/>
            <person name="Grigoriev I.V."/>
            <person name="Debuchy R."/>
            <person name="Gladieux P."/>
            <person name="Thoren M.H."/>
            <person name="Johannesson H."/>
        </authorList>
    </citation>
    <scope>NUCLEOTIDE SEQUENCE</scope>
    <source>
        <strain evidence="5">CBS 606.72</strain>
    </source>
</reference>
<feature type="compositionally biased region" description="Basic and acidic residues" evidence="4">
    <location>
        <begin position="18"/>
        <end position="27"/>
    </location>
</feature>
<dbReference type="InterPro" id="IPR002110">
    <property type="entry name" value="Ankyrin_rpt"/>
</dbReference>
<dbReference type="PROSITE" id="PS50297">
    <property type="entry name" value="ANK_REP_REGION"/>
    <property type="match status" value="1"/>
</dbReference>
<dbReference type="Pfam" id="PF12796">
    <property type="entry name" value="Ank_2"/>
    <property type="match status" value="1"/>
</dbReference>
<feature type="region of interest" description="Disordered" evidence="4">
    <location>
        <begin position="1"/>
        <end position="54"/>
    </location>
</feature>
<evidence type="ECO:0000256" key="2">
    <source>
        <dbReference type="ARBA" id="ARBA00023043"/>
    </source>
</evidence>
<gene>
    <name evidence="5" type="ORF">B0T14DRAFT_501206</name>
</gene>
<evidence type="ECO:0000256" key="4">
    <source>
        <dbReference type="SAM" id="MobiDB-lite"/>
    </source>
</evidence>
<dbReference type="InterPro" id="IPR036770">
    <property type="entry name" value="Ankyrin_rpt-contain_sf"/>
</dbReference>
<dbReference type="SUPFAM" id="SSF48403">
    <property type="entry name" value="Ankyrin repeat"/>
    <property type="match status" value="1"/>
</dbReference>
<comment type="caution">
    <text evidence="5">The sequence shown here is derived from an EMBL/GenBank/DDBJ whole genome shotgun (WGS) entry which is preliminary data.</text>
</comment>
<dbReference type="Proteomes" id="UP001175000">
    <property type="component" value="Unassembled WGS sequence"/>
</dbReference>
<proteinExistence type="predicted"/>
<evidence type="ECO:0000256" key="1">
    <source>
        <dbReference type="ARBA" id="ARBA00022737"/>
    </source>
</evidence>
<evidence type="ECO:0000256" key="3">
    <source>
        <dbReference type="PROSITE-ProRule" id="PRU00023"/>
    </source>
</evidence>
<evidence type="ECO:0000313" key="6">
    <source>
        <dbReference type="Proteomes" id="UP001175000"/>
    </source>
</evidence>
<dbReference type="Gene3D" id="1.25.40.20">
    <property type="entry name" value="Ankyrin repeat-containing domain"/>
    <property type="match status" value="1"/>
</dbReference>
<protein>
    <submittedName>
        <fullName evidence="5">Uncharacterized protein</fullName>
    </submittedName>
</protein>
<evidence type="ECO:0000313" key="5">
    <source>
        <dbReference type="EMBL" id="KAK0609424.1"/>
    </source>
</evidence>
<dbReference type="PANTHER" id="PTHR24171">
    <property type="entry name" value="ANKYRIN REPEAT DOMAIN-CONTAINING PROTEIN 39-RELATED"/>
    <property type="match status" value="1"/>
</dbReference>
<dbReference type="PANTHER" id="PTHR24171:SF9">
    <property type="entry name" value="ANKYRIN REPEAT DOMAIN-CONTAINING PROTEIN 39"/>
    <property type="match status" value="1"/>
</dbReference>
<dbReference type="PROSITE" id="PS50088">
    <property type="entry name" value="ANK_REPEAT"/>
    <property type="match status" value="1"/>
</dbReference>
<name>A0AA39TJH5_9PEZI</name>
<keyword evidence="6" id="KW-1185">Reference proteome</keyword>
<accession>A0AA39TJH5</accession>
<feature type="compositionally biased region" description="Polar residues" evidence="4">
    <location>
        <begin position="1"/>
        <end position="10"/>
    </location>
</feature>
<organism evidence="5 6">
    <name type="scientific">Immersiella caudata</name>
    <dbReference type="NCBI Taxonomy" id="314043"/>
    <lineage>
        <taxon>Eukaryota</taxon>
        <taxon>Fungi</taxon>
        <taxon>Dikarya</taxon>
        <taxon>Ascomycota</taxon>
        <taxon>Pezizomycotina</taxon>
        <taxon>Sordariomycetes</taxon>
        <taxon>Sordariomycetidae</taxon>
        <taxon>Sordariales</taxon>
        <taxon>Lasiosphaeriaceae</taxon>
        <taxon>Immersiella</taxon>
    </lineage>
</organism>
<feature type="repeat" description="ANK" evidence="3">
    <location>
        <begin position="166"/>
        <end position="198"/>
    </location>
</feature>
<keyword evidence="1" id="KW-0677">Repeat</keyword>
<dbReference type="EMBL" id="JAULSU010000008">
    <property type="protein sequence ID" value="KAK0609424.1"/>
    <property type="molecule type" value="Genomic_DNA"/>
</dbReference>